<dbReference type="PANTHER" id="PTHR46600:SF11">
    <property type="entry name" value="THAP DOMAIN-CONTAINING PROTEIN 10"/>
    <property type="match status" value="1"/>
</dbReference>
<dbReference type="InterPro" id="IPR006612">
    <property type="entry name" value="THAP_Znf"/>
</dbReference>
<evidence type="ECO:0000256" key="2">
    <source>
        <dbReference type="ARBA" id="ARBA00022771"/>
    </source>
</evidence>
<organism evidence="8 9">
    <name type="scientific">Ignelater luminosus</name>
    <name type="common">Cucubano</name>
    <name type="synonym">Pyrophorus luminosus</name>
    <dbReference type="NCBI Taxonomy" id="2038154"/>
    <lineage>
        <taxon>Eukaryota</taxon>
        <taxon>Metazoa</taxon>
        <taxon>Ecdysozoa</taxon>
        <taxon>Arthropoda</taxon>
        <taxon>Hexapoda</taxon>
        <taxon>Insecta</taxon>
        <taxon>Pterygota</taxon>
        <taxon>Neoptera</taxon>
        <taxon>Endopterygota</taxon>
        <taxon>Coleoptera</taxon>
        <taxon>Polyphaga</taxon>
        <taxon>Elateriformia</taxon>
        <taxon>Elateroidea</taxon>
        <taxon>Elateridae</taxon>
        <taxon>Agrypninae</taxon>
        <taxon>Pyrophorini</taxon>
        <taxon>Ignelater</taxon>
    </lineage>
</organism>
<dbReference type="Proteomes" id="UP000801492">
    <property type="component" value="Unassembled WGS sequence"/>
</dbReference>
<evidence type="ECO:0000256" key="6">
    <source>
        <dbReference type="SAM" id="MobiDB-lite"/>
    </source>
</evidence>
<dbReference type="PANTHER" id="PTHR46600">
    <property type="entry name" value="THAP DOMAIN-CONTAINING"/>
    <property type="match status" value="1"/>
</dbReference>
<evidence type="ECO:0000313" key="8">
    <source>
        <dbReference type="EMBL" id="KAF2896281.1"/>
    </source>
</evidence>
<feature type="compositionally biased region" description="Basic and acidic residues" evidence="6">
    <location>
        <begin position="280"/>
        <end position="289"/>
    </location>
</feature>
<dbReference type="EMBL" id="VTPC01005221">
    <property type="protein sequence ID" value="KAF2896281.1"/>
    <property type="molecule type" value="Genomic_DNA"/>
</dbReference>
<keyword evidence="9" id="KW-1185">Reference proteome</keyword>
<feature type="compositionally biased region" description="Basic and acidic residues" evidence="6">
    <location>
        <begin position="296"/>
        <end position="313"/>
    </location>
</feature>
<sequence length="497" mass="57603">MESICSMVDCYNSVNTVISHQFFPFPKDFDLCMQWVQNCGRVELFEDFAYGGAQPFVNKVICSEHFYESDFIDPSCILKGLKQGAIPVGNESNLIVIKKESKDDPAENNVATCDDNDFMKTKEECNFIQGESEELADTNSTRDPGCNDLEETLSEDSCLPLLIVLNDKSDCNSNSTKSQRAFQAAWKRALESVEEREARNRTNALRNAFKRANETEEQRKARNSANASRNAHRRANESNNQRKDRLYKNAVRAALRRSLESEFEQQERRRKNALRAAFRRSAETEEQKTQRRLKDKLRSAERRKKESELQSKIRRYNDAVRAAFRRNNETEEQRQQRRMYDVIRAARRRSNENLEQRMKRLKADRERAAKRRLLKKLDIINIQNSPFSSEFDSYTDDLNLKYENENNSTCSDDELHQMCNESDDNCNKSNGFNDNTDYTHNSFNESLKHNYSNLSDINNEDTMNDNLISSNVSLNSNTINVQCSASKLSAPEVVWCT</sequence>
<dbReference type="PROSITE" id="PS50950">
    <property type="entry name" value="ZF_THAP"/>
    <property type="match status" value="1"/>
</dbReference>
<name>A0A8K0GEM7_IGNLU</name>
<protein>
    <recommendedName>
        <fullName evidence="7">THAP-type domain-containing protein</fullName>
    </recommendedName>
</protein>
<dbReference type="SUPFAM" id="SSF57716">
    <property type="entry name" value="Glucocorticoid receptor-like (DNA-binding domain)"/>
    <property type="match status" value="1"/>
</dbReference>
<dbReference type="SMART" id="SM00692">
    <property type="entry name" value="DM3"/>
    <property type="match status" value="1"/>
</dbReference>
<gene>
    <name evidence="8" type="ORF">ILUMI_09895</name>
</gene>
<dbReference type="Pfam" id="PF05485">
    <property type="entry name" value="THAP"/>
    <property type="match status" value="1"/>
</dbReference>
<dbReference type="SMART" id="SM00980">
    <property type="entry name" value="THAP"/>
    <property type="match status" value="1"/>
</dbReference>
<evidence type="ECO:0000259" key="7">
    <source>
        <dbReference type="PROSITE" id="PS50950"/>
    </source>
</evidence>
<feature type="compositionally biased region" description="Basic and acidic residues" evidence="6">
    <location>
        <begin position="211"/>
        <end position="220"/>
    </location>
</feature>
<feature type="domain" description="THAP-type" evidence="7">
    <location>
        <begin position="1"/>
        <end position="90"/>
    </location>
</feature>
<dbReference type="GO" id="GO:0008270">
    <property type="term" value="F:zinc ion binding"/>
    <property type="evidence" value="ECO:0007669"/>
    <property type="project" value="UniProtKB-KW"/>
</dbReference>
<evidence type="ECO:0000313" key="9">
    <source>
        <dbReference type="Proteomes" id="UP000801492"/>
    </source>
</evidence>
<evidence type="ECO:0000256" key="4">
    <source>
        <dbReference type="ARBA" id="ARBA00023125"/>
    </source>
</evidence>
<keyword evidence="1" id="KW-0479">Metal-binding</keyword>
<dbReference type="InterPro" id="IPR026516">
    <property type="entry name" value="THAP1/10"/>
</dbReference>
<evidence type="ECO:0000256" key="5">
    <source>
        <dbReference type="PROSITE-ProRule" id="PRU00309"/>
    </source>
</evidence>
<evidence type="ECO:0000256" key="1">
    <source>
        <dbReference type="ARBA" id="ARBA00022723"/>
    </source>
</evidence>
<keyword evidence="4 5" id="KW-0238">DNA-binding</keyword>
<accession>A0A8K0GEM7</accession>
<comment type="caution">
    <text evidence="8">The sequence shown here is derived from an EMBL/GenBank/DDBJ whole genome shotgun (WGS) entry which is preliminary data.</text>
</comment>
<keyword evidence="3" id="KW-0862">Zinc</keyword>
<reference evidence="8" key="1">
    <citation type="submission" date="2019-08" db="EMBL/GenBank/DDBJ databases">
        <title>The genome of the North American firefly Photinus pyralis.</title>
        <authorList>
            <consortium name="Photinus pyralis genome working group"/>
            <person name="Fallon T.R."/>
            <person name="Sander Lower S.E."/>
            <person name="Weng J.-K."/>
        </authorList>
    </citation>
    <scope>NUCLEOTIDE SEQUENCE</scope>
    <source>
        <strain evidence="8">TRF0915ILg1</strain>
        <tissue evidence="8">Whole body</tissue>
    </source>
</reference>
<dbReference type="GO" id="GO:0043565">
    <property type="term" value="F:sequence-specific DNA binding"/>
    <property type="evidence" value="ECO:0007669"/>
    <property type="project" value="InterPro"/>
</dbReference>
<evidence type="ECO:0000256" key="3">
    <source>
        <dbReference type="ARBA" id="ARBA00022833"/>
    </source>
</evidence>
<feature type="region of interest" description="Disordered" evidence="6">
    <location>
        <begin position="276"/>
        <end position="313"/>
    </location>
</feature>
<dbReference type="AlphaFoldDB" id="A0A8K0GEM7"/>
<keyword evidence="2 5" id="KW-0863">Zinc-finger</keyword>
<dbReference type="OrthoDB" id="4327074at2759"/>
<feature type="compositionally biased region" description="Basic and acidic residues" evidence="6">
    <location>
        <begin position="234"/>
        <end position="247"/>
    </location>
</feature>
<feature type="region of interest" description="Disordered" evidence="6">
    <location>
        <begin position="196"/>
        <end position="247"/>
    </location>
</feature>
<proteinExistence type="predicted"/>